<protein>
    <submittedName>
        <fullName evidence="1">Uncharacterized protein</fullName>
    </submittedName>
</protein>
<gene>
    <name evidence="1" type="ORF">PsorP6_015689</name>
</gene>
<sequence length="118" mass="14039">MFPNEFLYSEKHEYDADRKHLHTLIGLILFSVSFIFLRDMRLRRFPEFDSKDIATLQDFGRRKVRSKSLHESIPLLHHDVVLTRKTRDDKRCNHGRDRCSGLLLAVPRIWLRGLHAKS</sequence>
<dbReference type="EMBL" id="CM047589">
    <property type="protein sequence ID" value="KAI9919916.1"/>
    <property type="molecule type" value="Genomic_DNA"/>
</dbReference>
<organism evidence="1 2">
    <name type="scientific">Peronosclerospora sorghi</name>
    <dbReference type="NCBI Taxonomy" id="230839"/>
    <lineage>
        <taxon>Eukaryota</taxon>
        <taxon>Sar</taxon>
        <taxon>Stramenopiles</taxon>
        <taxon>Oomycota</taxon>
        <taxon>Peronosporomycetes</taxon>
        <taxon>Peronosporales</taxon>
        <taxon>Peronosporaceae</taxon>
        <taxon>Peronosclerospora</taxon>
    </lineage>
</organism>
<evidence type="ECO:0000313" key="2">
    <source>
        <dbReference type="Proteomes" id="UP001163321"/>
    </source>
</evidence>
<proteinExistence type="predicted"/>
<comment type="caution">
    <text evidence="1">The sequence shown here is derived from an EMBL/GenBank/DDBJ whole genome shotgun (WGS) entry which is preliminary data.</text>
</comment>
<reference evidence="1 2" key="1">
    <citation type="journal article" date="2022" name="bioRxiv">
        <title>The genome of the oomycete Peronosclerospora sorghi, a cosmopolitan pathogen of maize and sorghum, is inflated with dispersed pseudogenes.</title>
        <authorList>
            <person name="Fletcher K."/>
            <person name="Martin F."/>
            <person name="Isakeit T."/>
            <person name="Cavanaugh K."/>
            <person name="Magill C."/>
            <person name="Michelmore R."/>
        </authorList>
    </citation>
    <scope>NUCLEOTIDE SEQUENCE [LARGE SCALE GENOMIC DNA]</scope>
    <source>
        <strain evidence="1">P6</strain>
    </source>
</reference>
<accession>A0ACC0WNN6</accession>
<dbReference type="Proteomes" id="UP001163321">
    <property type="component" value="Chromosome 10"/>
</dbReference>
<keyword evidence="2" id="KW-1185">Reference proteome</keyword>
<evidence type="ECO:0000313" key="1">
    <source>
        <dbReference type="EMBL" id="KAI9919916.1"/>
    </source>
</evidence>
<name>A0ACC0WNN6_9STRA</name>